<evidence type="ECO:0000313" key="7">
    <source>
        <dbReference type="EMBL" id="RZC37048.1"/>
    </source>
</evidence>
<dbReference type="Pfam" id="PF00503">
    <property type="entry name" value="G-alpha"/>
    <property type="match status" value="1"/>
</dbReference>
<dbReference type="PRINTS" id="PR00318">
    <property type="entry name" value="GPROTEINA"/>
</dbReference>
<dbReference type="GO" id="GO:0046872">
    <property type="term" value="F:metal ion binding"/>
    <property type="evidence" value="ECO:0007669"/>
    <property type="project" value="UniProtKB-KW"/>
</dbReference>
<dbReference type="GO" id="GO:0005525">
    <property type="term" value="F:GTP binding"/>
    <property type="evidence" value="ECO:0007669"/>
    <property type="project" value="UniProtKB-KW"/>
</dbReference>
<dbReference type="GO" id="GO:0003924">
    <property type="term" value="F:GTPase activity"/>
    <property type="evidence" value="ECO:0007669"/>
    <property type="project" value="InterPro"/>
</dbReference>
<name>A0A482VX87_ASBVE</name>
<evidence type="ECO:0000256" key="4">
    <source>
        <dbReference type="ARBA" id="ARBA00042247"/>
    </source>
</evidence>
<evidence type="ECO:0000256" key="1">
    <source>
        <dbReference type="ARBA" id="ARBA00022741"/>
    </source>
</evidence>
<dbReference type="EMBL" id="QDEB01056147">
    <property type="protein sequence ID" value="RZC37048.1"/>
    <property type="molecule type" value="Genomic_DNA"/>
</dbReference>
<dbReference type="AlphaFoldDB" id="A0A482VX87"/>
<evidence type="ECO:0000256" key="5">
    <source>
        <dbReference type="PIRSR" id="PIRSR601019-1"/>
    </source>
</evidence>
<organism evidence="7 8">
    <name type="scientific">Asbolus verrucosus</name>
    <name type="common">Desert ironclad beetle</name>
    <dbReference type="NCBI Taxonomy" id="1661398"/>
    <lineage>
        <taxon>Eukaryota</taxon>
        <taxon>Metazoa</taxon>
        <taxon>Ecdysozoa</taxon>
        <taxon>Arthropoda</taxon>
        <taxon>Hexapoda</taxon>
        <taxon>Insecta</taxon>
        <taxon>Pterygota</taxon>
        <taxon>Neoptera</taxon>
        <taxon>Endopterygota</taxon>
        <taxon>Coleoptera</taxon>
        <taxon>Polyphaga</taxon>
        <taxon>Cucujiformia</taxon>
        <taxon>Tenebrionidae</taxon>
        <taxon>Pimeliinae</taxon>
        <taxon>Asbolus</taxon>
    </lineage>
</organism>
<dbReference type="PROSITE" id="PS51882">
    <property type="entry name" value="G_ALPHA"/>
    <property type="match status" value="1"/>
</dbReference>
<dbReference type="SUPFAM" id="SSF52540">
    <property type="entry name" value="P-loop containing nucleoside triphosphate hydrolases"/>
    <property type="match status" value="1"/>
</dbReference>
<dbReference type="GO" id="GO:0001664">
    <property type="term" value="F:G protein-coupled receptor binding"/>
    <property type="evidence" value="ECO:0007669"/>
    <property type="project" value="TreeGrafter"/>
</dbReference>
<dbReference type="GO" id="GO:0031683">
    <property type="term" value="F:G-protein beta/gamma-subunit complex binding"/>
    <property type="evidence" value="ECO:0007669"/>
    <property type="project" value="InterPro"/>
</dbReference>
<dbReference type="OrthoDB" id="5817230at2759"/>
<dbReference type="PANTHER" id="PTHR10218:SF212">
    <property type="entry name" value="G PROTEIN ALPHA S SUBUNIT"/>
    <property type="match status" value="1"/>
</dbReference>
<dbReference type="PANTHER" id="PTHR10218">
    <property type="entry name" value="GTP-BINDING PROTEIN ALPHA SUBUNIT"/>
    <property type="match status" value="1"/>
</dbReference>
<feature type="binding site" evidence="5">
    <location>
        <begin position="266"/>
        <end position="269"/>
    </location>
    <ligand>
        <name>GTP</name>
        <dbReference type="ChEBI" id="CHEBI:37565"/>
    </ligand>
</feature>
<dbReference type="Gene3D" id="3.40.50.300">
    <property type="entry name" value="P-loop containing nucleotide triphosphate hydrolases"/>
    <property type="match status" value="1"/>
</dbReference>
<evidence type="ECO:0000256" key="2">
    <source>
        <dbReference type="ARBA" id="ARBA00023134"/>
    </source>
</evidence>
<proteinExistence type="predicted"/>
<keyword evidence="3" id="KW-0807">Transducer</keyword>
<sequence length="348" mass="39818">MGGYFSSKSSRTSGETITYNKTFTVFLMGAPKSGKSTIFRQLQLLSGVKIDDETRRQRREDIRQYVLDAMTSILTAMPKLSPPVMLGSLQSEIIARFVLDRTEFDGENLPKLFSLPNFIKTLWLDEGVQEAYRRGNEYDSADNAPYFFVRIDRICRSDYLPSDEDLLRCPTLKVSPEHLDINPTIFNVQESEVQDTTVRIVDHVTPPNRLPHFDIRRVSIVFVVDCSSYNITSKTNPSKSQLQENFDYFEHLTTSRRGVSVHTILNKGDRLQEKILSGHKMEDHFPDFERFRCAGTDVVRARDFIINKLEISGSSSLTCALDAEDIRSFFTDHIHAILTQTVPFLDPK</sequence>
<accession>A0A482VX87</accession>
<dbReference type="GO" id="GO:0005737">
    <property type="term" value="C:cytoplasm"/>
    <property type="evidence" value="ECO:0007669"/>
    <property type="project" value="TreeGrafter"/>
</dbReference>
<feature type="binding site" evidence="5">
    <location>
        <begin position="167"/>
        <end position="171"/>
    </location>
    <ligand>
        <name>GTP</name>
        <dbReference type="ChEBI" id="CHEBI:37565"/>
    </ligand>
</feature>
<evidence type="ECO:0000256" key="3">
    <source>
        <dbReference type="ARBA" id="ARBA00023224"/>
    </source>
</evidence>
<dbReference type="STRING" id="1661398.A0A482VX87"/>
<keyword evidence="6" id="KW-0479">Metal-binding</keyword>
<keyword evidence="8" id="KW-1185">Reference proteome</keyword>
<evidence type="ECO:0000313" key="8">
    <source>
        <dbReference type="Proteomes" id="UP000292052"/>
    </source>
</evidence>
<keyword evidence="2 5" id="KW-0342">GTP-binding</keyword>
<gene>
    <name evidence="7" type="ORF">BDFB_011544</name>
</gene>
<dbReference type="GO" id="GO:0007606">
    <property type="term" value="P:sensory perception of chemical stimulus"/>
    <property type="evidence" value="ECO:0007669"/>
    <property type="project" value="TreeGrafter"/>
</dbReference>
<keyword evidence="1 5" id="KW-0547">Nucleotide-binding</keyword>
<dbReference type="Gene3D" id="1.10.400.10">
    <property type="entry name" value="GI Alpha 1, domain 2-like"/>
    <property type="match status" value="1"/>
</dbReference>
<dbReference type="InterPro" id="IPR027417">
    <property type="entry name" value="P-loop_NTPase"/>
</dbReference>
<comment type="caution">
    <text evidence="7">The sequence shown here is derived from an EMBL/GenBank/DDBJ whole genome shotgun (WGS) entry which is preliminary data.</text>
</comment>
<dbReference type="InterPro" id="IPR011025">
    <property type="entry name" value="GproteinA_insert"/>
</dbReference>
<feature type="binding site" evidence="6">
    <location>
        <position position="36"/>
    </location>
    <ligand>
        <name>Mg(2+)</name>
        <dbReference type="ChEBI" id="CHEBI:18420"/>
    </ligand>
</feature>
<evidence type="ECO:0000256" key="6">
    <source>
        <dbReference type="PIRSR" id="PIRSR601019-2"/>
    </source>
</evidence>
<reference evidence="7 8" key="1">
    <citation type="submission" date="2017-03" db="EMBL/GenBank/DDBJ databases">
        <title>Genome of the blue death feigning beetle - Asbolus verrucosus.</title>
        <authorList>
            <person name="Rider S.D."/>
        </authorList>
    </citation>
    <scope>NUCLEOTIDE SEQUENCE [LARGE SCALE GENOMIC DNA]</scope>
    <source>
        <strain evidence="7">Butters</strain>
        <tissue evidence="7">Head and leg muscle</tissue>
    </source>
</reference>
<protein>
    <recommendedName>
        <fullName evidence="4">Adenylate cyclase-stimulating G alpha protein</fullName>
    </recommendedName>
</protein>
<dbReference type="SUPFAM" id="SSF47895">
    <property type="entry name" value="Transducin (alpha subunit), insertion domain"/>
    <property type="match status" value="1"/>
</dbReference>
<dbReference type="GO" id="GO:0005834">
    <property type="term" value="C:heterotrimeric G-protein complex"/>
    <property type="evidence" value="ECO:0007669"/>
    <property type="project" value="TreeGrafter"/>
</dbReference>
<dbReference type="Proteomes" id="UP000292052">
    <property type="component" value="Unassembled WGS sequence"/>
</dbReference>
<dbReference type="InterPro" id="IPR001019">
    <property type="entry name" value="Gprotein_alpha_su"/>
</dbReference>
<dbReference type="SMART" id="SM00275">
    <property type="entry name" value="G_alpha"/>
    <property type="match status" value="1"/>
</dbReference>
<dbReference type="GO" id="GO:0007191">
    <property type="term" value="P:adenylate cyclase-activating dopamine receptor signaling pathway"/>
    <property type="evidence" value="ECO:0007669"/>
    <property type="project" value="TreeGrafter"/>
</dbReference>
<keyword evidence="6" id="KW-0460">Magnesium</keyword>
<feature type="binding site" evidence="6">
    <location>
        <position position="171"/>
    </location>
    <ligand>
        <name>Mg(2+)</name>
        <dbReference type="ChEBI" id="CHEBI:18420"/>
    </ligand>
</feature>